<dbReference type="AlphaFoldDB" id="A0A0C4YC46"/>
<reference evidence="1 2" key="1">
    <citation type="journal article" date="2015" name="Genome Announc.">
        <title>Complete Genome Sequence of Cupriavidus basilensis 4G11, Isolated from the Oak Ridge Field Research Center Site.</title>
        <authorList>
            <person name="Ray J."/>
            <person name="Waters R.J."/>
            <person name="Skerker J.M."/>
            <person name="Kuehl J.V."/>
            <person name="Price M.N."/>
            <person name="Huang J."/>
            <person name="Chakraborty R."/>
            <person name="Arkin A.P."/>
            <person name="Deutschbauer A."/>
        </authorList>
    </citation>
    <scope>NUCLEOTIDE SEQUENCE [LARGE SCALE GENOMIC DNA]</scope>
    <source>
        <strain evidence="1">4G11</strain>
    </source>
</reference>
<evidence type="ECO:0000313" key="2">
    <source>
        <dbReference type="Proteomes" id="UP000031843"/>
    </source>
</evidence>
<dbReference type="Proteomes" id="UP000031843">
    <property type="component" value="Chromosome main"/>
</dbReference>
<evidence type="ECO:0000313" key="1">
    <source>
        <dbReference type="EMBL" id="AJG20440.1"/>
    </source>
</evidence>
<dbReference type="STRING" id="68895.RR42_m3070"/>
<name>A0A0C4YC46_9BURK</name>
<gene>
    <name evidence="1" type="ORF">RR42_m3070</name>
</gene>
<protein>
    <submittedName>
        <fullName evidence="1">Uncharacterized protein</fullName>
    </submittedName>
</protein>
<dbReference type="KEGG" id="cbw:RR42_m3070"/>
<keyword evidence="2" id="KW-1185">Reference proteome</keyword>
<dbReference type="EMBL" id="CP010536">
    <property type="protein sequence ID" value="AJG20440.1"/>
    <property type="molecule type" value="Genomic_DNA"/>
</dbReference>
<sequence length="48" mass="4570">MITSDSAGQAGRGNAPGKRQIIGEAGGGCAISALARASGVILPMLCAA</sequence>
<accession>A0A0C4YC46</accession>
<organism evidence="1 2">
    <name type="scientific">Cupriavidus basilensis</name>
    <dbReference type="NCBI Taxonomy" id="68895"/>
    <lineage>
        <taxon>Bacteria</taxon>
        <taxon>Pseudomonadati</taxon>
        <taxon>Pseudomonadota</taxon>
        <taxon>Betaproteobacteria</taxon>
        <taxon>Burkholderiales</taxon>
        <taxon>Burkholderiaceae</taxon>
        <taxon>Cupriavidus</taxon>
    </lineage>
</organism>
<proteinExistence type="predicted"/>